<dbReference type="InterPro" id="IPR005118">
    <property type="entry name" value="TRCF_C"/>
</dbReference>
<dbReference type="Pfam" id="PF02559">
    <property type="entry name" value="CarD_TRCF_RID"/>
    <property type="match status" value="1"/>
</dbReference>
<dbReference type="Gene3D" id="3.30.2060.10">
    <property type="entry name" value="Penicillin-binding protein 1b domain"/>
    <property type="match status" value="1"/>
</dbReference>
<keyword evidence="7 9" id="KW-0238">DNA-binding</keyword>
<dbReference type="Pfam" id="PF21132">
    <property type="entry name" value="MFD_D3"/>
    <property type="match status" value="1"/>
</dbReference>
<dbReference type="NCBIfam" id="TIGR00580">
    <property type="entry name" value="mfd"/>
    <property type="match status" value="1"/>
</dbReference>
<dbReference type="Pfam" id="PF00270">
    <property type="entry name" value="DEAD"/>
    <property type="match status" value="1"/>
</dbReference>
<name>A0ABM9NLW4_9GAMM</name>
<dbReference type="EC" id="3.6.4.-" evidence="9"/>
<evidence type="ECO:0000313" key="13">
    <source>
        <dbReference type="Proteomes" id="UP001497493"/>
    </source>
</evidence>
<dbReference type="SMART" id="SM00487">
    <property type="entry name" value="DEXDc"/>
    <property type="match status" value="1"/>
</dbReference>
<dbReference type="Gene3D" id="3.40.50.300">
    <property type="entry name" value="P-loop containing nucleotide triphosphate hydrolases"/>
    <property type="match status" value="2"/>
</dbReference>
<keyword evidence="2 9" id="KW-0547">Nucleotide-binding</keyword>
<dbReference type="SUPFAM" id="SSF141259">
    <property type="entry name" value="CarD-like"/>
    <property type="match status" value="1"/>
</dbReference>
<dbReference type="InterPro" id="IPR011545">
    <property type="entry name" value="DEAD/DEAH_box_helicase_dom"/>
</dbReference>
<dbReference type="NCBIfam" id="NF007966">
    <property type="entry name" value="PRK10689.1"/>
    <property type="match status" value="1"/>
</dbReference>
<comment type="similarity">
    <text evidence="9">In the C-terminal section; belongs to the helicase family. RecG subfamily.</text>
</comment>
<dbReference type="SMART" id="SM01058">
    <property type="entry name" value="CarD_TRCF"/>
    <property type="match status" value="1"/>
</dbReference>
<organism evidence="12 13">
    <name type="scientific">Candidatus Methylocalor cossyra</name>
    <dbReference type="NCBI Taxonomy" id="3108543"/>
    <lineage>
        <taxon>Bacteria</taxon>
        <taxon>Pseudomonadati</taxon>
        <taxon>Pseudomonadota</taxon>
        <taxon>Gammaproteobacteria</taxon>
        <taxon>Methylococcales</taxon>
        <taxon>Methylococcaceae</taxon>
        <taxon>Candidatus Methylocalor</taxon>
    </lineage>
</organism>
<dbReference type="SUPFAM" id="SSF52540">
    <property type="entry name" value="P-loop containing nucleoside triphosphate hydrolases"/>
    <property type="match status" value="4"/>
</dbReference>
<dbReference type="InterPro" id="IPR003711">
    <property type="entry name" value="CarD-like/TRCF_RID"/>
</dbReference>
<sequence length="1158" mass="129059">MGSHMHDTTLSRPCPVTPILPSPGGKVVWRGLAGCGDALVLAEAVHRDRRLYLVVTEDTQTAVRLEHEIRFFLDGGIPVLHFPDWETLPYDIFSPLPEIVSERLKTLAQLAHTRHGILLTPVATLMQRLSPRSHVLGSTFVLKPGAPLSLEETRQRLEGVGYLCVAQVLQHGEFAVRGSILDLFPMGSNVPYRIELFDEVVESIRTFDPETQRSAEKVDAINLFPAREFPFDESAIKRFRKAFRAQFPDTSLNNPFYQDVSRGLAPAGIEYYLPLFVDTTETLFDYLPAATALVLHGAVERAAEAFFAETRDRYQQRRSHTDKPPLPPEQLFLPPEDLFTRWERWPQVRIAGDDSPSAPGAVVDYALRPLPPVALDSKQKQPAAALTAFLAELRGRALFVAETPGHREALLETLGRHGIQPKVLERWRDFAAGTAPLGLVVASLDQGLWLADPPLAIITETQLSGDKAPQRRRRRAAAGHKLDQILRNLEELEIGAPVVHQEHGVGRYLGLTKLTVGGIETEFLAIEYAQHDKLYVPVSSLHLVGRYSGASPENAPLHKLGGEQWQKAKRKALERVQDVAAELLDIYARRAARKGLSYKTRTEDYAAFAAAFPFEETPDQETAIRDVLEDMAKPEPMDRVICGDVGFGKTEVAMRAAFVAVQNGKQVAVLVPTTLLAQQHYQNFRDRYADWPIRVEAVSRFVGRKQTAQLLEDLAAGKIDILIGTHKILQKEVRFKDLGLVIVDEEHRFGVAQKEHFKKLRSELDFLTLTATPIPRTLNMALSGLRDISIIATPPPNRHAIQTFVSEWDAGLIQEAILREIKRGGQVYFLHNKIETMDKMLRELEALIPAARIRIAHGQMPERELEKVMLDFYHQRFNVLLCTTIIESGIDIPSANTLVVNRADLLGLAQLHQIRGRVGRSHHRAYAYLIVPPKALMTADAIKRLEAIEATGDLGAGFMLSSHDLEIRGAGELLGEEQSGQIQEIGLSLYTELLERAVAALKSGRQPELLPPASGPEIDLQSPALIPDTYLGDVHTRLVLYKRIANARDEEELKALQVEMIDRFGLLPPPTKTLFAITALKLKAERLGIRKIEAGPRGGRILFQPNPPIDPLAVIRLLQSRPDTFKLDGQDKLRFHATCETPEAKLAFLENLVDALAA</sequence>
<comment type="function">
    <text evidence="9">Couples transcription and DNA repair by recognizing RNA polymerase (RNAP) stalled at DNA lesions. Mediates ATP-dependent release of RNAP and its truncated transcript from the DNA, and recruitment of nucleotide excision repair machinery to the damaged site.</text>
</comment>
<keyword evidence="8 9" id="KW-0234">DNA repair</keyword>
<dbReference type="PROSITE" id="PS51192">
    <property type="entry name" value="HELICASE_ATP_BIND_1"/>
    <property type="match status" value="1"/>
</dbReference>
<dbReference type="PANTHER" id="PTHR47964">
    <property type="entry name" value="ATP-DEPENDENT DNA HELICASE HOMOLOG RECG, CHLOROPLASTIC"/>
    <property type="match status" value="1"/>
</dbReference>
<dbReference type="SUPFAM" id="SSF143517">
    <property type="entry name" value="TRCF domain-like"/>
    <property type="match status" value="1"/>
</dbReference>
<keyword evidence="6 9" id="KW-0067">ATP-binding</keyword>
<evidence type="ECO:0000256" key="4">
    <source>
        <dbReference type="ARBA" id="ARBA00022801"/>
    </source>
</evidence>
<reference evidence="12 13" key="1">
    <citation type="submission" date="2024-04" db="EMBL/GenBank/DDBJ databases">
        <authorList>
            <person name="Cremers G."/>
        </authorList>
    </citation>
    <scope>NUCLEOTIDE SEQUENCE [LARGE SCALE GENOMIC DNA]</scope>
    <source>
        <strain evidence="12">MeCH1-AG</strain>
    </source>
</reference>
<gene>
    <name evidence="9 12" type="primary">mfd</name>
    <name evidence="12" type="ORF">MECH1_V1_2862</name>
</gene>
<dbReference type="InterPro" id="IPR036101">
    <property type="entry name" value="CarD-like/TRCF_RID_sf"/>
</dbReference>
<evidence type="ECO:0000256" key="3">
    <source>
        <dbReference type="ARBA" id="ARBA00022763"/>
    </source>
</evidence>
<evidence type="ECO:0000256" key="8">
    <source>
        <dbReference type="ARBA" id="ARBA00023204"/>
    </source>
</evidence>
<dbReference type="Gene3D" id="3.90.1150.50">
    <property type="entry name" value="Transcription-repair-coupling factor, D7 domain"/>
    <property type="match status" value="1"/>
</dbReference>
<dbReference type="InterPro" id="IPR047112">
    <property type="entry name" value="RecG/Mfd"/>
</dbReference>
<keyword evidence="3 9" id="KW-0227">DNA damage</keyword>
<evidence type="ECO:0000256" key="7">
    <source>
        <dbReference type="ARBA" id="ARBA00023125"/>
    </source>
</evidence>
<dbReference type="Proteomes" id="UP001497493">
    <property type="component" value="Chromosome"/>
</dbReference>
<dbReference type="InterPro" id="IPR001650">
    <property type="entry name" value="Helicase_C-like"/>
</dbReference>
<dbReference type="EMBL" id="OZ026884">
    <property type="protein sequence ID" value="CAL1241638.1"/>
    <property type="molecule type" value="Genomic_DNA"/>
</dbReference>
<dbReference type="InterPro" id="IPR048635">
    <property type="entry name" value="MFD_D3"/>
</dbReference>
<dbReference type="PROSITE" id="PS51194">
    <property type="entry name" value="HELICASE_CTER"/>
    <property type="match status" value="1"/>
</dbReference>
<dbReference type="PANTHER" id="PTHR47964:SF1">
    <property type="entry name" value="ATP-DEPENDENT DNA HELICASE HOMOLOG RECG, CHLOROPLASTIC"/>
    <property type="match status" value="1"/>
</dbReference>
<evidence type="ECO:0000256" key="6">
    <source>
        <dbReference type="ARBA" id="ARBA00022840"/>
    </source>
</evidence>
<keyword evidence="4 9" id="KW-0378">Hydrolase</keyword>
<feature type="domain" description="Helicase C-terminal" evidence="11">
    <location>
        <begin position="812"/>
        <end position="966"/>
    </location>
</feature>
<dbReference type="InterPro" id="IPR037235">
    <property type="entry name" value="TRCF-like_C_D7"/>
</dbReference>
<evidence type="ECO:0000256" key="1">
    <source>
        <dbReference type="ARBA" id="ARBA00022490"/>
    </source>
</evidence>
<dbReference type="Gene3D" id="3.40.50.11180">
    <property type="match status" value="1"/>
</dbReference>
<dbReference type="InterPro" id="IPR041471">
    <property type="entry name" value="UvrB_inter"/>
</dbReference>
<evidence type="ECO:0000256" key="5">
    <source>
        <dbReference type="ARBA" id="ARBA00022806"/>
    </source>
</evidence>
<feature type="domain" description="Helicase ATP-binding" evidence="10">
    <location>
        <begin position="630"/>
        <end position="791"/>
    </location>
</feature>
<dbReference type="SMART" id="SM00490">
    <property type="entry name" value="HELICc"/>
    <property type="match status" value="1"/>
</dbReference>
<keyword evidence="13" id="KW-1185">Reference proteome</keyword>
<evidence type="ECO:0000313" key="12">
    <source>
        <dbReference type="EMBL" id="CAL1241638.1"/>
    </source>
</evidence>
<evidence type="ECO:0000256" key="9">
    <source>
        <dbReference type="HAMAP-Rule" id="MF_00969"/>
    </source>
</evidence>
<dbReference type="Pfam" id="PF00271">
    <property type="entry name" value="Helicase_C"/>
    <property type="match status" value="1"/>
</dbReference>
<dbReference type="CDD" id="cd17991">
    <property type="entry name" value="DEXHc_TRCF"/>
    <property type="match status" value="1"/>
</dbReference>
<dbReference type="InterPro" id="IPR004576">
    <property type="entry name" value="Mfd"/>
</dbReference>
<evidence type="ECO:0000259" key="10">
    <source>
        <dbReference type="PROSITE" id="PS51192"/>
    </source>
</evidence>
<keyword evidence="5" id="KW-0347">Helicase</keyword>
<dbReference type="HAMAP" id="MF_00969">
    <property type="entry name" value="TRCF"/>
    <property type="match status" value="1"/>
</dbReference>
<keyword evidence="1 9" id="KW-0963">Cytoplasm</keyword>
<dbReference type="InterPro" id="IPR014001">
    <property type="entry name" value="Helicase_ATP-bd"/>
</dbReference>
<comment type="subcellular location">
    <subcellularLocation>
        <location evidence="9">Cytoplasm</location>
    </subcellularLocation>
</comment>
<dbReference type="Gene3D" id="2.40.10.170">
    <property type="match status" value="1"/>
</dbReference>
<evidence type="ECO:0000259" key="11">
    <source>
        <dbReference type="PROSITE" id="PS51194"/>
    </source>
</evidence>
<proteinExistence type="inferred from homology"/>
<evidence type="ECO:0000256" key="2">
    <source>
        <dbReference type="ARBA" id="ARBA00022741"/>
    </source>
</evidence>
<comment type="similarity">
    <text evidence="9">In the N-terminal section; belongs to the UvrB family.</text>
</comment>
<accession>A0ABM9NLW4</accession>
<dbReference type="SMART" id="SM00982">
    <property type="entry name" value="TRCF"/>
    <property type="match status" value="1"/>
</dbReference>
<dbReference type="InterPro" id="IPR027417">
    <property type="entry name" value="P-loop_NTPase"/>
</dbReference>
<dbReference type="Pfam" id="PF17757">
    <property type="entry name" value="UvrB_inter"/>
    <property type="match status" value="1"/>
</dbReference>
<dbReference type="Pfam" id="PF03461">
    <property type="entry name" value="TRCF"/>
    <property type="match status" value="1"/>
</dbReference>
<dbReference type="Gene3D" id="3.40.50.11140">
    <property type="match status" value="1"/>
</dbReference>
<protein>
    <recommendedName>
        <fullName evidence="9">Transcription-repair-coupling factor</fullName>
        <shortName evidence="9">TRCF</shortName>
        <ecNumber evidence="9">3.6.4.-</ecNumber>
    </recommendedName>
</protein>